<reference evidence="1" key="1">
    <citation type="submission" date="2020-01" db="EMBL/GenBank/DDBJ databases">
        <title>Identification and distribution of gene clusters putatively required for synthesis of sphingolipid metabolism inhibitors in phylogenetically diverse species of the filamentous fungus Fusarium.</title>
        <authorList>
            <person name="Kim H.-S."/>
            <person name="Busman M."/>
            <person name="Brown D.W."/>
            <person name="Divon H."/>
            <person name="Uhlig S."/>
            <person name="Proctor R.H."/>
        </authorList>
    </citation>
    <scope>NUCLEOTIDE SEQUENCE</scope>
    <source>
        <strain evidence="1">NRRL 31653</strain>
    </source>
</reference>
<proteinExistence type="predicted"/>
<evidence type="ECO:0000313" key="1">
    <source>
        <dbReference type="EMBL" id="KAF4497786.1"/>
    </source>
</evidence>
<dbReference type="OrthoDB" id="5001819at2759"/>
<comment type="caution">
    <text evidence="1">The sequence shown here is derived from an EMBL/GenBank/DDBJ whole genome shotgun (WGS) entry which is preliminary data.</text>
</comment>
<gene>
    <name evidence="1" type="ORF">FAGAP_6054</name>
</gene>
<dbReference type="EMBL" id="LUFC02000404">
    <property type="protein sequence ID" value="KAF4497786.1"/>
    <property type="molecule type" value="Genomic_DNA"/>
</dbReference>
<name>A0A9P5B9T8_9HYPO</name>
<sequence>MAPVTAIRGDHTMWQSRRTGTLALRDNWEIIEHLVDYTSLGEEVWEYDVPYDVDEPSPVLYRTVASFGDGDIVYDDTVSDRAANRD</sequence>
<keyword evidence="2" id="KW-1185">Reference proteome</keyword>
<dbReference type="Proteomes" id="UP000737391">
    <property type="component" value="Unassembled WGS sequence"/>
</dbReference>
<evidence type="ECO:0000313" key="2">
    <source>
        <dbReference type="Proteomes" id="UP000737391"/>
    </source>
</evidence>
<accession>A0A9P5B9T8</accession>
<organism evidence="1 2">
    <name type="scientific">Fusarium agapanthi</name>
    <dbReference type="NCBI Taxonomy" id="1803897"/>
    <lineage>
        <taxon>Eukaryota</taxon>
        <taxon>Fungi</taxon>
        <taxon>Dikarya</taxon>
        <taxon>Ascomycota</taxon>
        <taxon>Pezizomycotina</taxon>
        <taxon>Sordariomycetes</taxon>
        <taxon>Hypocreomycetidae</taxon>
        <taxon>Hypocreales</taxon>
        <taxon>Nectriaceae</taxon>
        <taxon>Fusarium</taxon>
        <taxon>Fusarium fujikuroi species complex</taxon>
    </lineage>
</organism>
<dbReference type="AlphaFoldDB" id="A0A9P5B9T8"/>
<protein>
    <submittedName>
        <fullName evidence="1">Uncharacterized protein</fullName>
    </submittedName>
</protein>